<proteinExistence type="predicted"/>
<dbReference type="PANTHER" id="PTHR43675">
    <property type="entry name" value="ARSENITE METHYLTRANSFERASE"/>
    <property type="match status" value="1"/>
</dbReference>
<dbReference type="GO" id="GO:0032259">
    <property type="term" value="P:methylation"/>
    <property type="evidence" value="ECO:0007669"/>
    <property type="project" value="UniProtKB-KW"/>
</dbReference>
<organism evidence="5 6">
    <name type="scientific">Nitzschia inconspicua</name>
    <dbReference type="NCBI Taxonomy" id="303405"/>
    <lineage>
        <taxon>Eukaryota</taxon>
        <taxon>Sar</taxon>
        <taxon>Stramenopiles</taxon>
        <taxon>Ochrophyta</taxon>
        <taxon>Bacillariophyta</taxon>
        <taxon>Bacillariophyceae</taxon>
        <taxon>Bacillariophycidae</taxon>
        <taxon>Bacillariales</taxon>
        <taxon>Bacillariaceae</taxon>
        <taxon>Nitzschia</taxon>
    </lineage>
</organism>
<reference evidence="5" key="2">
    <citation type="submission" date="2021-04" db="EMBL/GenBank/DDBJ databases">
        <authorList>
            <person name="Podell S."/>
        </authorList>
    </citation>
    <scope>NUCLEOTIDE SEQUENCE</scope>
    <source>
        <strain evidence="5">Hildebrandi</strain>
    </source>
</reference>
<dbReference type="Proteomes" id="UP000693970">
    <property type="component" value="Unassembled WGS sequence"/>
</dbReference>
<reference evidence="5" key="1">
    <citation type="journal article" date="2021" name="Sci. Rep.">
        <title>Diploid genomic architecture of Nitzschia inconspicua, an elite biomass production diatom.</title>
        <authorList>
            <person name="Oliver A."/>
            <person name="Podell S."/>
            <person name="Pinowska A."/>
            <person name="Traller J.C."/>
            <person name="Smith S.R."/>
            <person name="McClure R."/>
            <person name="Beliaev A."/>
            <person name="Bohutskyi P."/>
            <person name="Hill E.A."/>
            <person name="Rabines A."/>
            <person name="Zheng H."/>
            <person name="Allen L.Z."/>
            <person name="Kuo A."/>
            <person name="Grigoriev I.V."/>
            <person name="Allen A.E."/>
            <person name="Hazlebeck D."/>
            <person name="Allen E.E."/>
        </authorList>
    </citation>
    <scope>NUCLEOTIDE SEQUENCE</scope>
    <source>
        <strain evidence="5">Hildebrandi</strain>
    </source>
</reference>
<dbReference type="CDD" id="cd02440">
    <property type="entry name" value="AdoMet_MTases"/>
    <property type="match status" value="1"/>
</dbReference>
<evidence type="ECO:0000256" key="1">
    <source>
        <dbReference type="ARBA" id="ARBA00022679"/>
    </source>
</evidence>
<protein>
    <submittedName>
        <fullName evidence="5">Methyltransferase domain containing protein</fullName>
    </submittedName>
</protein>
<keyword evidence="2" id="KW-0949">S-adenosyl-L-methionine</keyword>
<dbReference type="GO" id="GO:0008168">
    <property type="term" value="F:methyltransferase activity"/>
    <property type="evidence" value="ECO:0007669"/>
    <property type="project" value="UniProtKB-KW"/>
</dbReference>
<keyword evidence="3" id="KW-1133">Transmembrane helix</keyword>
<sequence length="465" mass="51888">MRQKFISTGVRFSAILFASSSTTLFYFTSYGQPSQYLRVETTAGHFWYVKLRIVKKEMKIHSAFLLALATLPCALAFVSPFRNVQNSATTSTQHFVATDPVKPALFVDETRASVSKYYGQELTKSDDLKTNACCTAGAPPDYIQKAINNIHPEVVARYYGCGLCLPQYPLEGANILDLGSGSGRDVYIASQLVGKAGKVIGVDMTDEQLEVARKHLDYHAEKFGFANVEFKKGYLENLADLNLEKESFDVIISNCVINLCADKEAVLKECLNLLKPGGELYFSDVYANRRVPKSLQEDEVLWGECLSGALYWNDFENMARKVGFPDPRLVEDAPITIKNDAVERLISESGNGALEFYSATYRLWKMDLEPHCEDYGQAVIYKGTMDRYPSGWLLDKHHYMETGKVFPVCGNTYKMLHDSRLKEHFDFIGTWDHHYGIFEGCGSSIPFSDPNSEASGKGAATGGCC</sequence>
<feature type="transmembrane region" description="Helical" evidence="3">
    <location>
        <begin position="60"/>
        <end position="81"/>
    </location>
</feature>
<dbReference type="PANTHER" id="PTHR43675:SF8">
    <property type="entry name" value="ARSENITE METHYLTRANSFERASE"/>
    <property type="match status" value="1"/>
</dbReference>
<gene>
    <name evidence="5" type="ORF">IV203_006821</name>
</gene>
<keyword evidence="3" id="KW-0472">Membrane</keyword>
<keyword evidence="3" id="KW-0812">Transmembrane</keyword>
<evidence type="ECO:0000256" key="3">
    <source>
        <dbReference type="SAM" id="Phobius"/>
    </source>
</evidence>
<dbReference type="AlphaFoldDB" id="A0A9K3K5B8"/>
<dbReference type="EMBL" id="JAGRRH010000089">
    <property type="protein sequence ID" value="KAG7337283.1"/>
    <property type="molecule type" value="Genomic_DNA"/>
</dbReference>
<name>A0A9K3K5B8_9STRA</name>
<keyword evidence="5" id="KW-0489">Methyltransferase</keyword>
<dbReference type="Pfam" id="PF13847">
    <property type="entry name" value="Methyltransf_31"/>
    <property type="match status" value="1"/>
</dbReference>
<dbReference type="InterPro" id="IPR026669">
    <property type="entry name" value="Arsenite_MeTrfase-like"/>
</dbReference>
<dbReference type="InterPro" id="IPR025714">
    <property type="entry name" value="Methyltranfer_dom"/>
</dbReference>
<evidence type="ECO:0000256" key="2">
    <source>
        <dbReference type="ARBA" id="ARBA00022691"/>
    </source>
</evidence>
<comment type="caution">
    <text evidence="5">The sequence shown here is derived from an EMBL/GenBank/DDBJ whole genome shotgun (WGS) entry which is preliminary data.</text>
</comment>
<keyword evidence="1" id="KW-0808">Transferase</keyword>
<evidence type="ECO:0000313" key="5">
    <source>
        <dbReference type="EMBL" id="KAG7337283.1"/>
    </source>
</evidence>
<dbReference type="OrthoDB" id="8300214at2759"/>
<keyword evidence="6" id="KW-1185">Reference proteome</keyword>
<feature type="domain" description="Methyltransferase" evidence="4">
    <location>
        <begin position="172"/>
        <end position="322"/>
    </location>
</feature>
<evidence type="ECO:0000259" key="4">
    <source>
        <dbReference type="Pfam" id="PF13847"/>
    </source>
</evidence>
<accession>A0A9K3K5B8</accession>
<evidence type="ECO:0000313" key="6">
    <source>
        <dbReference type="Proteomes" id="UP000693970"/>
    </source>
</evidence>